<evidence type="ECO:0000256" key="8">
    <source>
        <dbReference type="SAM" id="Phobius"/>
    </source>
</evidence>
<protein>
    <recommendedName>
        <fullName evidence="9">GOLD domain-containing protein</fullName>
    </recommendedName>
</protein>
<reference evidence="11" key="1">
    <citation type="journal article" date="2018" name="Nat. Microbiol.">
        <title>Leveraging single-cell genomics to expand the fungal tree of life.</title>
        <authorList>
            <person name="Ahrendt S.R."/>
            <person name="Quandt C.A."/>
            <person name="Ciobanu D."/>
            <person name="Clum A."/>
            <person name="Salamov A."/>
            <person name="Andreopoulos B."/>
            <person name="Cheng J.F."/>
            <person name="Woyke T."/>
            <person name="Pelin A."/>
            <person name="Henrissat B."/>
            <person name="Reynolds N.K."/>
            <person name="Benny G.L."/>
            <person name="Smith M.E."/>
            <person name="James T.Y."/>
            <person name="Grigoriev I.V."/>
        </authorList>
    </citation>
    <scope>NUCLEOTIDE SEQUENCE [LARGE SCALE GENOMIC DNA]</scope>
    <source>
        <strain evidence="11">ATCC 52028</strain>
    </source>
</reference>
<evidence type="ECO:0000313" key="10">
    <source>
        <dbReference type="EMBL" id="RKP00537.1"/>
    </source>
</evidence>
<dbReference type="Proteomes" id="UP000274922">
    <property type="component" value="Unassembled WGS sequence"/>
</dbReference>
<dbReference type="PROSITE" id="PS50866">
    <property type="entry name" value="GOLD"/>
    <property type="match status" value="1"/>
</dbReference>
<evidence type="ECO:0000256" key="4">
    <source>
        <dbReference type="ARBA" id="ARBA00022729"/>
    </source>
</evidence>
<keyword evidence="5 8" id="KW-1133">Transmembrane helix</keyword>
<dbReference type="STRING" id="1555241.A0A4P9X5V1"/>
<keyword evidence="4" id="KW-0732">Signal</keyword>
<dbReference type="EMBL" id="ML014211">
    <property type="protein sequence ID" value="RKP00537.1"/>
    <property type="molecule type" value="Genomic_DNA"/>
</dbReference>
<evidence type="ECO:0000256" key="1">
    <source>
        <dbReference type="ARBA" id="ARBA00004479"/>
    </source>
</evidence>
<feature type="domain" description="GOLD" evidence="9">
    <location>
        <begin position="21"/>
        <end position="112"/>
    </location>
</feature>
<evidence type="ECO:0000256" key="6">
    <source>
        <dbReference type="ARBA" id="ARBA00023136"/>
    </source>
</evidence>
<evidence type="ECO:0000256" key="2">
    <source>
        <dbReference type="ARBA" id="ARBA00007104"/>
    </source>
</evidence>
<organism evidence="10 11">
    <name type="scientific">Caulochytrium protostelioides</name>
    <dbReference type="NCBI Taxonomy" id="1555241"/>
    <lineage>
        <taxon>Eukaryota</taxon>
        <taxon>Fungi</taxon>
        <taxon>Fungi incertae sedis</taxon>
        <taxon>Chytridiomycota</taxon>
        <taxon>Chytridiomycota incertae sedis</taxon>
        <taxon>Chytridiomycetes</taxon>
        <taxon>Caulochytriales</taxon>
        <taxon>Caulochytriaceae</taxon>
        <taxon>Caulochytrium</taxon>
    </lineage>
</organism>
<dbReference type="AlphaFoldDB" id="A0A4P9X5V1"/>
<sequence length="202" mass="22937">MAPPAAAVKFILPTAPQPGHTHCLYQYIAKDTLVVGHIEVTDGPMQTISCQITDMSNKKNKYWNNPTLSLEQKFAFTTHDDADVQFCFTSVMLGQARPSDVPQRRVSLHVDTGAEAQDYDKEAREKKLKPIEGDFLRAQALIDMITAESEHLRSREVSMRDVNESTNDRVKWFSLGTVVAFTLVGAWQIMYLRRYFQAKKLI</sequence>
<proteinExistence type="inferred from homology"/>
<feature type="transmembrane region" description="Helical" evidence="8">
    <location>
        <begin position="172"/>
        <end position="192"/>
    </location>
</feature>
<name>A0A4P9X5V1_9FUNG</name>
<evidence type="ECO:0000256" key="3">
    <source>
        <dbReference type="ARBA" id="ARBA00022692"/>
    </source>
</evidence>
<keyword evidence="6 8" id="KW-0472">Membrane</keyword>
<comment type="similarity">
    <text evidence="2 7">Belongs to the EMP24/GP25L family.</text>
</comment>
<dbReference type="Pfam" id="PF01105">
    <property type="entry name" value="EMP24_GP25L"/>
    <property type="match status" value="1"/>
</dbReference>
<accession>A0A4P9X5V1</accession>
<dbReference type="InterPro" id="IPR015720">
    <property type="entry name" value="Emp24-like"/>
</dbReference>
<evidence type="ECO:0000256" key="7">
    <source>
        <dbReference type="RuleBase" id="RU003827"/>
    </source>
</evidence>
<keyword evidence="11" id="KW-1185">Reference proteome</keyword>
<dbReference type="GO" id="GO:0016020">
    <property type="term" value="C:membrane"/>
    <property type="evidence" value="ECO:0007669"/>
    <property type="project" value="UniProtKB-SubCell"/>
</dbReference>
<dbReference type="OrthoDB" id="759142at2759"/>
<comment type="subcellular location">
    <subcellularLocation>
        <location evidence="1 7">Membrane</location>
        <topology evidence="1 7">Single-pass type I membrane protein</topology>
    </subcellularLocation>
</comment>
<dbReference type="InterPro" id="IPR009038">
    <property type="entry name" value="GOLD_dom"/>
</dbReference>
<evidence type="ECO:0000256" key="5">
    <source>
        <dbReference type="ARBA" id="ARBA00022989"/>
    </source>
</evidence>
<dbReference type="SMART" id="SM01190">
    <property type="entry name" value="EMP24_GP25L"/>
    <property type="match status" value="1"/>
</dbReference>
<keyword evidence="3 7" id="KW-0812">Transmembrane</keyword>
<gene>
    <name evidence="10" type="ORF">CXG81DRAFT_13113</name>
</gene>
<evidence type="ECO:0000259" key="9">
    <source>
        <dbReference type="PROSITE" id="PS50866"/>
    </source>
</evidence>
<evidence type="ECO:0000313" key="11">
    <source>
        <dbReference type="Proteomes" id="UP000274922"/>
    </source>
</evidence>
<dbReference type="PANTHER" id="PTHR22811">
    <property type="entry name" value="TRANSMEMBRANE EMP24 DOMAIN-CONTAINING PROTEIN"/>
    <property type="match status" value="1"/>
</dbReference>